<dbReference type="Proteomes" id="UP000241890">
    <property type="component" value="Unassembled WGS sequence"/>
</dbReference>
<evidence type="ECO:0000256" key="2">
    <source>
        <dbReference type="SAM" id="MobiDB-lite"/>
    </source>
</evidence>
<feature type="compositionally biased region" description="Polar residues" evidence="2">
    <location>
        <begin position="568"/>
        <end position="582"/>
    </location>
</feature>
<dbReference type="InParanoid" id="A0A2R5GU08"/>
<organism evidence="3 4">
    <name type="scientific">Hondaea fermentalgiana</name>
    <dbReference type="NCBI Taxonomy" id="2315210"/>
    <lineage>
        <taxon>Eukaryota</taxon>
        <taxon>Sar</taxon>
        <taxon>Stramenopiles</taxon>
        <taxon>Bigyra</taxon>
        <taxon>Labyrinthulomycetes</taxon>
        <taxon>Thraustochytrida</taxon>
        <taxon>Thraustochytriidae</taxon>
        <taxon>Hondaea</taxon>
    </lineage>
</organism>
<feature type="region of interest" description="Disordered" evidence="2">
    <location>
        <begin position="616"/>
        <end position="657"/>
    </location>
</feature>
<accession>A0A2R5GU08</accession>
<feature type="region of interest" description="Disordered" evidence="2">
    <location>
        <begin position="532"/>
        <end position="598"/>
    </location>
</feature>
<proteinExistence type="predicted"/>
<evidence type="ECO:0000256" key="1">
    <source>
        <dbReference type="SAM" id="Coils"/>
    </source>
</evidence>
<evidence type="ECO:0000313" key="3">
    <source>
        <dbReference type="EMBL" id="GBG31374.1"/>
    </source>
</evidence>
<gene>
    <name evidence="3" type="ORF">FCC1311_075982</name>
</gene>
<comment type="caution">
    <text evidence="3">The sequence shown here is derived from an EMBL/GenBank/DDBJ whole genome shotgun (WGS) entry which is preliminary data.</text>
</comment>
<name>A0A2R5GU08_9STRA</name>
<dbReference type="EMBL" id="BEYU01000096">
    <property type="protein sequence ID" value="GBG31374.1"/>
    <property type="molecule type" value="Genomic_DNA"/>
</dbReference>
<keyword evidence="1" id="KW-0175">Coiled coil</keyword>
<reference evidence="3 4" key="1">
    <citation type="submission" date="2017-12" db="EMBL/GenBank/DDBJ databases">
        <title>Sequencing, de novo assembly and annotation of complete genome of a new Thraustochytrid species, strain FCC1311.</title>
        <authorList>
            <person name="Sedici K."/>
            <person name="Godart F."/>
            <person name="Aiese Cigliano R."/>
            <person name="Sanseverino W."/>
            <person name="Barakat M."/>
            <person name="Ortet P."/>
            <person name="Marechal E."/>
            <person name="Cagnac O."/>
            <person name="Amato A."/>
        </authorList>
    </citation>
    <scope>NUCLEOTIDE SEQUENCE [LARGE SCALE GENOMIC DNA]</scope>
</reference>
<feature type="compositionally biased region" description="Basic and acidic residues" evidence="2">
    <location>
        <begin position="627"/>
        <end position="636"/>
    </location>
</feature>
<sequence length="854" mass="94169">MASFKMGGSRKFSAIVGQRSNSSVSRVEVQLAHMHHSSLTEEIERLVQENADFARSLALLEEVTRKRSDELDNASLLLSREAEHMEKCDADLLQLETTSNELAEKVANVREGQSASRFRHRQLQRMVMRAQDARNVAKQKAEGLQKSLESKSTAHEVHELQVKLAQVQQESEVLDASKSDLLTKLEDFRAEVKNKFAERARILSDLKQLRILQIDTALRRKEITMQAQGVSKRQERRLKKASIANSKRKTVTESVLANMSCSLSRYEKTVRKIQKTTGIWDVNTVVDRFFSQESKRTQLEKDLVEATERRKLLEQRLEQSTAQLLHAREYGVESSGQDVADLGLLEGQVTESGARLRHQRETFRTSYRLIVALVEGTRTLARGLNANVPPELQRVLEADSFSSGSFANQYARLAKMMLGDLLSRLVYILNHAPGARGSLENAAADDAFPPSRARMRRKLSNVSQVSVQAQQWVFEYASVASPTSPASAASPGQASRAMLRAASPTELQTLQQVERSLNSILHNNIAALGASKSVGNTKPSGRGVAATSAGPKGEDLRTRNIRVCSRRGSWNTPDSSFSTSASKLAIAGPPHQGKDHEREQTLNSMLKNMVETQGKVTALENAGTGKTKQDSDESLRGKKSSNGAGGSAVAAKTSSNADKLHNKDDALADTIETIDDLEDIAEAKSCFGFLRNNPPTGAEEIARSTTRSMRRRLNSGEKEAPQEVFDETLNHNRVLFNLLGARRTEFARPEAIPAKDLYKDVIRSDIKKPCFTREEIKLLSSHLVKQDSQAKTLTELAAKARGSWRENGSMRSLGSRAGGASKVALLPASVLTAAERQRAAKASSPRTIPSSFRL</sequence>
<feature type="coiled-coil region" evidence="1">
    <location>
        <begin position="296"/>
        <end position="323"/>
    </location>
</feature>
<dbReference type="AlphaFoldDB" id="A0A2R5GU08"/>
<protein>
    <submittedName>
        <fullName evidence="3">Uncharacterized protein</fullName>
    </submittedName>
</protein>
<keyword evidence="4" id="KW-1185">Reference proteome</keyword>
<evidence type="ECO:0000313" key="4">
    <source>
        <dbReference type="Proteomes" id="UP000241890"/>
    </source>
</evidence>